<dbReference type="Pfam" id="PF00361">
    <property type="entry name" value="Proton_antipo_M"/>
    <property type="match status" value="1"/>
</dbReference>
<feature type="transmembrane region" description="Helical" evidence="3">
    <location>
        <begin position="210"/>
        <end position="232"/>
    </location>
</feature>
<feature type="transmembrane region" description="Helical" evidence="3">
    <location>
        <begin position="114"/>
        <end position="132"/>
    </location>
</feature>
<dbReference type="PRINTS" id="PR01437">
    <property type="entry name" value="NUOXDRDTASE4"/>
</dbReference>
<dbReference type="GO" id="GO:0016020">
    <property type="term" value="C:membrane"/>
    <property type="evidence" value="ECO:0007669"/>
    <property type="project" value="UniProtKB-SubCell"/>
</dbReference>
<dbReference type="GO" id="GO:0008137">
    <property type="term" value="F:NADH dehydrogenase (ubiquinone) activity"/>
    <property type="evidence" value="ECO:0007669"/>
    <property type="project" value="InterPro"/>
</dbReference>
<evidence type="ECO:0000313" key="5">
    <source>
        <dbReference type="EMBL" id="SFC01322.1"/>
    </source>
</evidence>
<evidence type="ECO:0000259" key="4">
    <source>
        <dbReference type="Pfam" id="PF00361"/>
    </source>
</evidence>
<dbReference type="Proteomes" id="UP000199058">
    <property type="component" value="Unassembled WGS sequence"/>
</dbReference>
<proteinExistence type="predicted"/>
<dbReference type="InterPro" id="IPR050616">
    <property type="entry name" value="CPA3_Na-H_Antiporter_A"/>
</dbReference>
<gene>
    <name evidence="5" type="ORF">SAMN05660443_1138</name>
</gene>
<feature type="transmembrane region" description="Helical" evidence="3">
    <location>
        <begin position="40"/>
        <end position="59"/>
    </location>
</feature>
<feature type="transmembrane region" description="Helical" evidence="3">
    <location>
        <begin position="303"/>
        <end position="325"/>
    </location>
</feature>
<feature type="transmembrane region" description="Helical" evidence="3">
    <location>
        <begin position="270"/>
        <end position="291"/>
    </location>
</feature>
<keyword evidence="3" id="KW-0472">Membrane</keyword>
<evidence type="ECO:0000256" key="3">
    <source>
        <dbReference type="SAM" id="Phobius"/>
    </source>
</evidence>
<keyword evidence="6" id="KW-1185">Reference proteome</keyword>
<dbReference type="EMBL" id="FOLH01000002">
    <property type="protein sequence ID" value="SFC01322.1"/>
    <property type="molecule type" value="Genomic_DNA"/>
</dbReference>
<dbReference type="AlphaFoldDB" id="A0A1I1FQN6"/>
<protein>
    <submittedName>
        <fullName evidence="5">Formate hydrogenlyase subunit 3/Multisubunit Na+/H+ antiporter, MnhD subunit</fullName>
    </submittedName>
</protein>
<dbReference type="GO" id="GO:0016829">
    <property type="term" value="F:lyase activity"/>
    <property type="evidence" value="ECO:0007669"/>
    <property type="project" value="UniProtKB-KW"/>
</dbReference>
<feature type="transmembrane region" description="Helical" evidence="3">
    <location>
        <begin position="138"/>
        <end position="156"/>
    </location>
</feature>
<organism evidence="5 6">
    <name type="scientific">Marinospirillum celere</name>
    <dbReference type="NCBI Taxonomy" id="1122252"/>
    <lineage>
        <taxon>Bacteria</taxon>
        <taxon>Pseudomonadati</taxon>
        <taxon>Pseudomonadota</taxon>
        <taxon>Gammaproteobacteria</taxon>
        <taxon>Oceanospirillales</taxon>
        <taxon>Oceanospirillaceae</taxon>
        <taxon>Marinospirillum</taxon>
    </lineage>
</organism>
<dbReference type="PANTHER" id="PTHR43373:SF1">
    <property type="entry name" value="NA(+)_H(+) ANTIPORTER SUBUNIT A"/>
    <property type="match status" value="1"/>
</dbReference>
<feature type="transmembrane region" description="Helical" evidence="3">
    <location>
        <begin position="12"/>
        <end position="33"/>
    </location>
</feature>
<dbReference type="OrthoDB" id="9768329at2"/>
<dbReference type="PANTHER" id="PTHR43373">
    <property type="entry name" value="NA(+)/H(+) ANTIPORTER SUBUNIT"/>
    <property type="match status" value="1"/>
</dbReference>
<reference evidence="5 6" key="1">
    <citation type="submission" date="2016-10" db="EMBL/GenBank/DDBJ databases">
        <authorList>
            <person name="de Groot N.N."/>
        </authorList>
    </citation>
    <scope>NUCLEOTIDE SEQUENCE [LARGE SCALE GENOMIC DNA]</scope>
    <source>
        <strain evidence="5 6">DSM 18438</strain>
    </source>
</reference>
<sequence length="491" mass="52814">MSSLLQELPQLLPWLVILPLFWALFSLALGVLYRHWIAGVFIFLLLATNLILIGQWLLLGDLYYSLGDWDVPLGIQLRLDGVALAMVTVTSLVTAACSLHASTYLDDYPRAQQYFWPLLAFTWASLNVIWLSADLFNLYVGLELLGLSAVGLVALTGQTEALGAALRYLYAALLGSLAYLLGVALIYSGYGQLDLPALSGLLESDASTRLALALMTLGLLLKTAIFPLHIWLPPAHGKALPPVSALLSALVVKASFYILVRLWLEAGLQVVVPSAAQFMGALGAGAVFWGGWMAWRQTELKMLVAYSTVAQLGYLMLIFPLMVGVSPTAAQLAWEGGWLQLIAHALAKAAMFLAAGNLVLAMRRPDIIGLHGVGRFLPFSLLGFGLAGVSIMGLPPSGGFMAKWLLLQSALASGQWWWLLVLAGGSALSAVYIFKVYQQCYIEDTEVDNFRHPSLLLDLSSITLALLALSLGIFSAWPQALLATALSGGGV</sequence>
<keyword evidence="5" id="KW-0456">Lyase</keyword>
<evidence type="ECO:0000313" key="6">
    <source>
        <dbReference type="Proteomes" id="UP000199058"/>
    </source>
</evidence>
<dbReference type="STRING" id="1122252.SAMN05660443_1138"/>
<evidence type="ECO:0000256" key="1">
    <source>
        <dbReference type="ARBA" id="ARBA00004127"/>
    </source>
</evidence>
<dbReference type="RefSeq" id="WP_091960488.1">
    <property type="nucleotide sequence ID" value="NZ_FOLH01000002.1"/>
</dbReference>
<comment type="subcellular location">
    <subcellularLocation>
        <location evidence="1">Endomembrane system</location>
        <topology evidence="1">Multi-pass membrane protein</topology>
    </subcellularLocation>
    <subcellularLocation>
        <location evidence="2">Membrane</location>
        <topology evidence="2">Multi-pass membrane protein</topology>
    </subcellularLocation>
</comment>
<dbReference type="GO" id="GO:0012505">
    <property type="term" value="C:endomembrane system"/>
    <property type="evidence" value="ECO:0007669"/>
    <property type="project" value="UniProtKB-SubCell"/>
</dbReference>
<evidence type="ECO:0000256" key="2">
    <source>
        <dbReference type="RuleBase" id="RU000320"/>
    </source>
</evidence>
<dbReference type="InterPro" id="IPR001750">
    <property type="entry name" value="ND/Mrp_TM"/>
</dbReference>
<dbReference type="GO" id="GO:0042773">
    <property type="term" value="P:ATP synthesis coupled electron transport"/>
    <property type="evidence" value="ECO:0007669"/>
    <property type="project" value="InterPro"/>
</dbReference>
<accession>A0A1I1FQN6</accession>
<feature type="transmembrane region" description="Helical" evidence="3">
    <location>
        <begin position="373"/>
        <end position="395"/>
    </location>
</feature>
<feature type="transmembrane region" description="Helical" evidence="3">
    <location>
        <begin position="455"/>
        <end position="477"/>
    </location>
</feature>
<feature type="transmembrane region" description="Helical" evidence="3">
    <location>
        <begin position="168"/>
        <end position="190"/>
    </location>
</feature>
<feature type="domain" description="NADH:quinone oxidoreductase/Mrp antiporter transmembrane" evidence="4">
    <location>
        <begin position="132"/>
        <end position="427"/>
    </location>
</feature>
<dbReference type="InterPro" id="IPR003918">
    <property type="entry name" value="NADH_UbQ_OxRdtase"/>
</dbReference>
<feature type="transmembrane region" description="Helical" evidence="3">
    <location>
        <begin position="79"/>
        <end position="102"/>
    </location>
</feature>
<keyword evidence="3" id="KW-1133">Transmembrane helix</keyword>
<feature type="transmembrane region" description="Helical" evidence="3">
    <location>
        <begin position="415"/>
        <end position="434"/>
    </location>
</feature>
<keyword evidence="2 3" id="KW-0812">Transmembrane</keyword>
<name>A0A1I1FQN6_9GAMM</name>
<feature type="transmembrane region" description="Helical" evidence="3">
    <location>
        <begin position="337"/>
        <end position="361"/>
    </location>
</feature>
<feature type="transmembrane region" description="Helical" evidence="3">
    <location>
        <begin position="244"/>
        <end position="264"/>
    </location>
</feature>